<sequence>MKVKVSVSRFYPEVFRRKGDAERYQYKGTCEVHLLLDTIEMDVRNITYRIDHEGKITLKPPFRIHSNKKAGIKPRLVPSVVFKEAGVWQEVESKVRCELLKGVGKKARGKWLQLEFWGQGRYLETSKFFRKKLS</sequence>
<evidence type="ECO:0000313" key="2">
    <source>
        <dbReference type="Proteomes" id="UP001194714"/>
    </source>
</evidence>
<reference evidence="1 2" key="1">
    <citation type="submission" date="2020-01" db="EMBL/GenBank/DDBJ databases">
        <title>Draft genome sequence of Cand. Neptunochlamydia vexilliferae K9.</title>
        <authorList>
            <person name="Schulz F."/>
            <person name="Koestlbacher S."/>
            <person name="Wascher F."/>
            <person name="Pizzetti I."/>
            <person name="Horn M."/>
        </authorList>
    </citation>
    <scope>NUCLEOTIDE SEQUENCE [LARGE SCALE GENOMIC DNA]</scope>
    <source>
        <strain evidence="1 2">K9</strain>
    </source>
</reference>
<name>A0ABS0B020_9BACT</name>
<dbReference type="RefSeq" id="WP_194848019.1">
    <property type="nucleotide sequence ID" value="NZ_JAAEJV010000036.1"/>
</dbReference>
<gene>
    <name evidence="1" type="ORF">NEPTK9_001228</name>
</gene>
<comment type="caution">
    <text evidence="1">The sequence shown here is derived from an EMBL/GenBank/DDBJ whole genome shotgun (WGS) entry which is preliminary data.</text>
</comment>
<organism evidence="1 2">
    <name type="scientific">Candidatus Neptunichlamydia vexilliferae</name>
    <dbReference type="NCBI Taxonomy" id="1651774"/>
    <lineage>
        <taxon>Bacteria</taxon>
        <taxon>Pseudomonadati</taxon>
        <taxon>Chlamydiota</taxon>
        <taxon>Chlamydiia</taxon>
        <taxon>Parachlamydiales</taxon>
        <taxon>Simkaniaceae</taxon>
        <taxon>Candidatus Neptunichlamydia</taxon>
    </lineage>
</organism>
<dbReference type="EMBL" id="JAAEJV010000036">
    <property type="protein sequence ID" value="MBF5059712.1"/>
    <property type="molecule type" value="Genomic_DNA"/>
</dbReference>
<dbReference type="Proteomes" id="UP001194714">
    <property type="component" value="Unassembled WGS sequence"/>
</dbReference>
<protein>
    <recommendedName>
        <fullName evidence="3">Late embryogenesis abundant protein LEA-2 subgroup domain-containing protein</fullName>
    </recommendedName>
</protein>
<keyword evidence="2" id="KW-1185">Reference proteome</keyword>
<evidence type="ECO:0000313" key="1">
    <source>
        <dbReference type="EMBL" id="MBF5059712.1"/>
    </source>
</evidence>
<accession>A0ABS0B020</accession>
<evidence type="ECO:0008006" key="3">
    <source>
        <dbReference type="Google" id="ProtNLM"/>
    </source>
</evidence>
<proteinExistence type="predicted"/>